<reference evidence="4 5" key="1">
    <citation type="submission" date="2022-01" db="EMBL/GenBank/DDBJ databases">
        <title>Desulfofustis limnae sp. nov., a novel mesophilic sulfate-reducing bacterium isolated from marsh soil.</title>
        <authorList>
            <person name="Watanabe M."/>
            <person name="Takahashi A."/>
            <person name="Kojima H."/>
            <person name="Fukui M."/>
        </authorList>
    </citation>
    <scope>NUCLEOTIDE SEQUENCE [LARGE SCALE GENOMIC DNA]</scope>
    <source>
        <strain evidence="4 5">PPLL</strain>
    </source>
</reference>
<gene>
    <name evidence="1 4" type="primary">sfsA</name>
    <name evidence="4" type="ORF">DPPLL_29310</name>
</gene>
<sequence length="235" mass="25749">MQFTEPLKPATLIRRYKRFLADLCLPDGRILTVHCPNSGSMKTCSEPGSPVYYSRSANPGRTYPHTLEMVASEGTWVGINTGRSNTIVAEALLRGSITEIAPVESLKKEVRTSTGNRLDLVALSNGVDTYIEVKNCTYVEDRCALFPDAVTARGTKHLQELTRLVRDGRRAVIFFLIQRLDADRFAPAGKIDPLYAETLSTAQSVGVEVLAYQASVSPTAIDIVRPLPLDVPPSL</sequence>
<evidence type="ECO:0000259" key="3">
    <source>
        <dbReference type="Pfam" id="PF17746"/>
    </source>
</evidence>
<dbReference type="Pfam" id="PF03749">
    <property type="entry name" value="SfsA"/>
    <property type="match status" value="1"/>
</dbReference>
<dbReference type="NCBIfam" id="TIGR00230">
    <property type="entry name" value="sfsA"/>
    <property type="match status" value="1"/>
</dbReference>
<evidence type="ECO:0000259" key="2">
    <source>
        <dbReference type="Pfam" id="PF03749"/>
    </source>
</evidence>
<organism evidence="4 5">
    <name type="scientific">Desulfofustis limnaeus</name>
    <dbReference type="NCBI Taxonomy" id="2740163"/>
    <lineage>
        <taxon>Bacteria</taxon>
        <taxon>Pseudomonadati</taxon>
        <taxon>Thermodesulfobacteriota</taxon>
        <taxon>Desulfobulbia</taxon>
        <taxon>Desulfobulbales</taxon>
        <taxon>Desulfocapsaceae</taxon>
        <taxon>Desulfofustis</taxon>
    </lineage>
</organism>
<keyword evidence="5" id="KW-1185">Reference proteome</keyword>
<evidence type="ECO:0000313" key="4">
    <source>
        <dbReference type="EMBL" id="BDD88566.1"/>
    </source>
</evidence>
<dbReference type="PANTHER" id="PTHR30545:SF2">
    <property type="entry name" value="SUGAR FERMENTATION STIMULATION PROTEIN A"/>
    <property type="match status" value="1"/>
</dbReference>
<dbReference type="PANTHER" id="PTHR30545">
    <property type="entry name" value="SUGAR FERMENTATION STIMULATION PROTEIN A"/>
    <property type="match status" value="1"/>
</dbReference>
<dbReference type="RefSeq" id="WP_284151915.1">
    <property type="nucleotide sequence ID" value="NZ_AP025516.1"/>
</dbReference>
<dbReference type="Gene3D" id="3.40.1350.60">
    <property type="match status" value="1"/>
</dbReference>
<accession>A0ABN6M9U6</accession>
<dbReference type="HAMAP" id="MF_00095">
    <property type="entry name" value="SfsA"/>
    <property type="match status" value="1"/>
</dbReference>
<dbReference type="InterPro" id="IPR005224">
    <property type="entry name" value="SfsA"/>
</dbReference>
<comment type="similarity">
    <text evidence="1">Belongs to the SfsA family.</text>
</comment>
<protein>
    <recommendedName>
        <fullName evidence="1">Sugar fermentation stimulation protein homolog</fullName>
    </recommendedName>
</protein>
<dbReference type="Pfam" id="PF17746">
    <property type="entry name" value="SfsA_N"/>
    <property type="match status" value="1"/>
</dbReference>
<dbReference type="Gene3D" id="2.40.50.580">
    <property type="match status" value="1"/>
</dbReference>
<dbReference type="Proteomes" id="UP000830055">
    <property type="component" value="Chromosome"/>
</dbReference>
<evidence type="ECO:0000256" key="1">
    <source>
        <dbReference type="HAMAP-Rule" id="MF_00095"/>
    </source>
</evidence>
<dbReference type="CDD" id="cd22359">
    <property type="entry name" value="SfsA-like_bacterial"/>
    <property type="match status" value="1"/>
</dbReference>
<dbReference type="EMBL" id="AP025516">
    <property type="protein sequence ID" value="BDD88566.1"/>
    <property type="molecule type" value="Genomic_DNA"/>
</dbReference>
<feature type="domain" description="SfsA N-terminal OB" evidence="3">
    <location>
        <begin position="13"/>
        <end position="79"/>
    </location>
</feature>
<dbReference type="InterPro" id="IPR041465">
    <property type="entry name" value="SfsA_N"/>
</dbReference>
<name>A0ABN6M9U6_9BACT</name>
<evidence type="ECO:0000313" key="5">
    <source>
        <dbReference type="Proteomes" id="UP000830055"/>
    </source>
</evidence>
<proteinExistence type="inferred from homology"/>
<dbReference type="InterPro" id="IPR040452">
    <property type="entry name" value="SfsA_C"/>
</dbReference>
<feature type="domain" description="Sugar fermentation stimulation protein C-terminal" evidence="2">
    <location>
        <begin position="83"/>
        <end position="219"/>
    </location>
</feature>